<accession>A0A8J8TMX1</accession>
<dbReference type="EMBL" id="PHNJ01000024">
    <property type="protein sequence ID" value="TYL36051.1"/>
    <property type="molecule type" value="Genomic_DNA"/>
</dbReference>
<reference evidence="1" key="1">
    <citation type="submission" date="2017-11" db="EMBL/GenBank/DDBJ databases">
        <authorList>
            <person name="Kajale S.C."/>
            <person name="Sharma A."/>
        </authorList>
    </citation>
    <scope>NUCLEOTIDE SEQUENCE</scope>
    <source>
        <strain evidence="1">LS1_42</strain>
    </source>
</reference>
<gene>
    <name evidence="1" type="ORF">CV102_24710</name>
</gene>
<dbReference type="Proteomes" id="UP000766904">
    <property type="component" value="Unassembled WGS sequence"/>
</dbReference>
<evidence type="ECO:0000313" key="2">
    <source>
        <dbReference type="Proteomes" id="UP000766904"/>
    </source>
</evidence>
<evidence type="ECO:0000313" key="1">
    <source>
        <dbReference type="EMBL" id="TYL36051.1"/>
    </source>
</evidence>
<organism evidence="1 2">
    <name type="scientific">Natronococcus pandeyae</name>
    <dbReference type="NCBI Taxonomy" id="2055836"/>
    <lineage>
        <taxon>Archaea</taxon>
        <taxon>Methanobacteriati</taxon>
        <taxon>Methanobacteriota</taxon>
        <taxon>Stenosarchaea group</taxon>
        <taxon>Halobacteria</taxon>
        <taxon>Halobacteriales</taxon>
        <taxon>Natrialbaceae</taxon>
        <taxon>Natronococcus</taxon>
    </lineage>
</organism>
<protein>
    <submittedName>
        <fullName evidence="1">Uncharacterized protein</fullName>
    </submittedName>
</protein>
<dbReference type="RefSeq" id="WP_148860635.1">
    <property type="nucleotide sequence ID" value="NZ_PHNJ01000024.1"/>
</dbReference>
<proteinExistence type="predicted"/>
<dbReference type="OrthoDB" id="275247at2157"/>
<keyword evidence="2" id="KW-1185">Reference proteome</keyword>
<name>A0A8J8TMX1_9EURY</name>
<sequence length="277" mass="30425">MYGILTDDRDLARADIGDHTYFFTEYVDGRSQDPLEGAVSSVACWGDTATVRDEPDRAAVDADGTRATPAAEGHHWGTVCPTDSDYRDGLLELIERAGTVGGVRLTTLGFPGDSFCHCDRCERRFDASEFEDRDAWRTEVITEFVAEAATRVEGDLIATLYPDPYPGALRERAGLDPHALATHVDGFLVPLCGPGYETIYWVESLARGFARELEDLDASLAIQLSGTEIEPDRLAGVTRRVEPYADEIVYGTYPGDAETVEEAIQQLREEEPAVVVD</sequence>
<comment type="caution">
    <text evidence="1">The sequence shown here is derived from an EMBL/GenBank/DDBJ whole genome shotgun (WGS) entry which is preliminary data.</text>
</comment>
<dbReference type="AlphaFoldDB" id="A0A8J8TMX1"/>